<organism evidence="1 2">
    <name type="scientific">Monilinia fructicola</name>
    <name type="common">Brown rot fungus</name>
    <name type="synonym">Ciboria fructicola</name>
    <dbReference type="NCBI Taxonomy" id="38448"/>
    <lineage>
        <taxon>Eukaryota</taxon>
        <taxon>Fungi</taxon>
        <taxon>Dikarya</taxon>
        <taxon>Ascomycota</taxon>
        <taxon>Pezizomycotina</taxon>
        <taxon>Leotiomycetes</taxon>
        <taxon>Helotiales</taxon>
        <taxon>Sclerotiniaceae</taxon>
        <taxon>Monilinia</taxon>
    </lineage>
</organism>
<proteinExistence type="predicted"/>
<name>A0A5M9JFK0_MONFR</name>
<keyword evidence="2" id="KW-1185">Reference proteome</keyword>
<gene>
    <name evidence="1" type="ORF">EYC84_009048</name>
</gene>
<sequence>MPTLTPGSLNSMQTIIHDYTNPAKSYDKPRRLESLPPNINLLITRARKIVDKTTATFQSSEEFQKGEFKYPLLPPSDLPVLDPSIHAFLAKETNNLLLERHIIFRLPINHSFLL</sequence>
<evidence type="ECO:0000313" key="1">
    <source>
        <dbReference type="EMBL" id="KAA8566486.1"/>
    </source>
</evidence>
<reference evidence="1 2" key="1">
    <citation type="submission" date="2019-06" db="EMBL/GenBank/DDBJ databases">
        <title>Genome Sequence of the Brown Rot Fungal Pathogen Monilinia fructicola.</title>
        <authorList>
            <person name="De Miccolis Angelini R.M."/>
            <person name="Landi L."/>
            <person name="Abate D."/>
            <person name="Pollastro S."/>
            <person name="Romanazzi G."/>
            <person name="Faretra F."/>
        </authorList>
    </citation>
    <scope>NUCLEOTIDE SEQUENCE [LARGE SCALE GENOMIC DNA]</scope>
    <source>
        <strain evidence="1 2">Mfrc123</strain>
    </source>
</reference>
<dbReference type="Proteomes" id="UP000322873">
    <property type="component" value="Unassembled WGS sequence"/>
</dbReference>
<protein>
    <submittedName>
        <fullName evidence="1">Uncharacterized protein</fullName>
    </submittedName>
</protein>
<dbReference type="EMBL" id="VICG01000012">
    <property type="protein sequence ID" value="KAA8566486.1"/>
    <property type="molecule type" value="Genomic_DNA"/>
</dbReference>
<evidence type="ECO:0000313" key="2">
    <source>
        <dbReference type="Proteomes" id="UP000322873"/>
    </source>
</evidence>
<accession>A0A5M9JFK0</accession>
<comment type="caution">
    <text evidence="1">The sequence shown here is derived from an EMBL/GenBank/DDBJ whole genome shotgun (WGS) entry which is preliminary data.</text>
</comment>
<dbReference type="AlphaFoldDB" id="A0A5M9JFK0"/>